<dbReference type="GO" id="GO:0016020">
    <property type="term" value="C:membrane"/>
    <property type="evidence" value="ECO:0007669"/>
    <property type="project" value="UniProtKB-SubCell"/>
</dbReference>
<dbReference type="Pfam" id="PF03493">
    <property type="entry name" value="BK_channel_a"/>
    <property type="match status" value="1"/>
</dbReference>
<evidence type="ECO:0000256" key="5">
    <source>
        <dbReference type="ARBA" id="ARBA00022826"/>
    </source>
</evidence>
<feature type="region of interest" description="Disordered" evidence="11">
    <location>
        <begin position="1"/>
        <end position="26"/>
    </location>
</feature>
<evidence type="ECO:0000256" key="2">
    <source>
        <dbReference type="ARBA" id="ARBA00022448"/>
    </source>
</evidence>
<dbReference type="PANTHER" id="PTHR10027:SF10">
    <property type="entry name" value="SLOWPOKE 2, ISOFORM D"/>
    <property type="match status" value="1"/>
</dbReference>
<feature type="transmembrane region" description="Helical" evidence="12">
    <location>
        <begin position="292"/>
        <end position="317"/>
    </location>
</feature>
<comment type="subcellular location">
    <subcellularLocation>
        <location evidence="1">Membrane</location>
        <topology evidence="1">Multi-pass membrane protein</topology>
    </subcellularLocation>
</comment>
<evidence type="ECO:0000256" key="4">
    <source>
        <dbReference type="ARBA" id="ARBA00022692"/>
    </source>
</evidence>
<keyword evidence="5" id="KW-0631">Potassium channel</keyword>
<keyword evidence="8" id="KW-0406">Ion transport</keyword>
<feature type="transmembrane region" description="Helical" evidence="12">
    <location>
        <begin position="219"/>
        <end position="240"/>
    </location>
</feature>
<dbReference type="InterPro" id="IPR003148">
    <property type="entry name" value="RCK_N"/>
</dbReference>
<evidence type="ECO:0000313" key="15">
    <source>
        <dbReference type="EMBL" id="KAJ2787534.1"/>
    </source>
</evidence>
<evidence type="ECO:0000256" key="3">
    <source>
        <dbReference type="ARBA" id="ARBA00022538"/>
    </source>
</evidence>
<keyword evidence="7 12" id="KW-1133">Transmembrane helix</keyword>
<feature type="domain" description="RCK N-terminal" evidence="14">
    <location>
        <begin position="396"/>
        <end position="510"/>
    </location>
</feature>
<keyword evidence="6" id="KW-0630">Potassium</keyword>
<feature type="compositionally biased region" description="Basic and acidic residues" evidence="11">
    <location>
        <begin position="822"/>
        <end position="841"/>
    </location>
</feature>
<feature type="compositionally biased region" description="Basic and acidic residues" evidence="11">
    <location>
        <begin position="1"/>
        <end position="13"/>
    </location>
</feature>
<keyword evidence="9 12" id="KW-0472">Membrane</keyword>
<evidence type="ECO:0008006" key="17">
    <source>
        <dbReference type="Google" id="ProtNLM"/>
    </source>
</evidence>
<feature type="region of interest" description="Disordered" evidence="11">
    <location>
        <begin position="822"/>
        <end position="878"/>
    </location>
</feature>
<dbReference type="OrthoDB" id="297496at2759"/>
<evidence type="ECO:0000256" key="12">
    <source>
        <dbReference type="SAM" id="Phobius"/>
    </source>
</evidence>
<evidence type="ECO:0000256" key="9">
    <source>
        <dbReference type="ARBA" id="ARBA00023136"/>
    </source>
</evidence>
<evidence type="ECO:0000259" key="14">
    <source>
        <dbReference type="Pfam" id="PF22614"/>
    </source>
</evidence>
<proteinExistence type="predicted"/>
<dbReference type="Gene3D" id="1.10.287.70">
    <property type="match status" value="1"/>
</dbReference>
<comment type="caution">
    <text evidence="15">The sequence shown here is derived from an EMBL/GenBank/DDBJ whole genome shotgun (WGS) entry which is preliminary data.</text>
</comment>
<evidence type="ECO:0000256" key="6">
    <source>
        <dbReference type="ARBA" id="ARBA00022958"/>
    </source>
</evidence>
<feature type="transmembrane region" description="Helical" evidence="12">
    <location>
        <begin position="329"/>
        <end position="346"/>
    </location>
</feature>
<feature type="domain" description="Calcium-activated potassium channel BK alpha subunit" evidence="13">
    <location>
        <begin position="540"/>
        <end position="636"/>
    </location>
</feature>
<feature type="compositionally biased region" description="Polar residues" evidence="11">
    <location>
        <begin position="971"/>
        <end position="981"/>
    </location>
</feature>
<evidence type="ECO:0000256" key="7">
    <source>
        <dbReference type="ARBA" id="ARBA00022989"/>
    </source>
</evidence>
<protein>
    <recommendedName>
        <fullName evidence="17">Calcium-activated potassium channel BK alpha subunit domain-containing protein</fullName>
    </recommendedName>
</protein>
<feature type="transmembrane region" description="Helical" evidence="12">
    <location>
        <begin position="353"/>
        <end position="370"/>
    </location>
</feature>
<dbReference type="GO" id="GO:0005267">
    <property type="term" value="F:potassium channel activity"/>
    <property type="evidence" value="ECO:0007669"/>
    <property type="project" value="UniProtKB-KW"/>
</dbReference>
<evidence type="ECO:0000256" key="11">
    <source>
        <dbReference type="SAM" id="MobiDB-lite"/>
    </source>
</evidence>
<keyword evidence="16" id="KW-1185">Reference proteome</keyword>
<reference evidence="15" key="1">
    <citation type="submission" date="2022-07" db="EMBL/GenBank/DDBJ databases">
        <title>Phylogenomic reconstructions and comparative analyses of Kickxellomycotina fungi.</title>
        <authorList>
            <person name="Reynolds N.K."/>
            <person name="Stajich J.E."/>
            <person name="Barry K."/>
            <person name="Grigoriev I.V."/>
            <person name="Crous P."/>
            <person name="Smith M.E."/>
        </authorList>
    </citation>
    <scope>NUCLEOTIDE SEQUENCE</scope>
    <source>
        <strain evidence="15">BCRC 34489</strain>
    </source>
</reference>
<evidence type="ECO:0000256" key="1">
    <source>
        <dbReference type="ARBA" id="ARBA00004141"/>
    </source>
</evidence>
<sequence>MVSDRFPGRRDEQSGGSGGGDTGSLYRRPVARFNFASTLQSSVSPAVRRRSTAATGGSAMLGPDDALRRRLSTQARGLSAAAAGQDSESINYDVGDLFDITDAPVPVVQRVNSETLAGARLSALTAQRAEADGSLQPVPTQRQMIGMYLDASAAGRRWDQLDAFLNTAVVALHVFNTTHLHKDHLSVPYWSLAAEAMISSVFLMQFIPRYMLAPDPMEYLRSQFSIITLITALTPMAVFAHNLIDPSIHATFMSAGPWVFLYPVIFWRLQPALLRCLVPIKNVYRMSPMTRNVLRALTTVFTTVLAITVLTHIMVYYQNKDKDGEIQGFDEALFFIAVSSITGLSSDIEPDTWFTRGIVLFVMFIGIFWLPPRVSEMLSLWQDRSPWPSEFEAESNQAHVLVIGDLEYTALFEFLREFFCEDHGIRTVNTVVVVMSEKSPGKEVAELLSDPAYVNRVKFVLGSPTSFSQLSDVEARHAQAIFLLSSKAGADAAKEDAAKVMVALAVRKYLKSHGDPRRPVPIFAQVLLPETTLHLEYLADHVICVEELRLGLLAKSVMVPGFASLLQLLASSIPNTMTDPLIRAAQHSRQPWLAEYAQSMSHEIYATRISSIFNGMRFQRAAQTIFQRTGATLFAIRVPDRDSDSDDGRIMINPAGYTFVGDELGFVITSNSLVSIEIAYLEEQAAVEIATEPAGNADDEDAGETAPLVPGIAIGGVTEDSAPAGGAVHVGSPLQKKLAAAEMQLKFKAPFGGNVMDTLVVSDAPRSVHESDSASIISVASKAASKQPEDEDKDLIDLHDALDHGVLSPDLAAISIDNDHDARAKAAKDSSEHSDHSDAGKPRMKRAPLVFDPRQQRGSEVDLASKASAPAISEPSLPVEHPASTSAGMGILGASSSIFGLKSRATSALAIPETRKPVDPTPDGLPGDLAGHIVVCDTSEAFPSNIVYLVSCIRAAAPSEITSISESSSSADVNQETTASASAAEIKPPVVNPFASLYEQISRNYNSQLRTAATATTAAEQNRPTEAVKPAASFLNMQPIVILSSAEPTDTQKEDLERFGSLYIVCGSPLLRTDLARVRIHTAGSSIVLANREESLNAAADTSTRLSLAGSDTTATATADAPALLAVLNIEALTYNNPDFFLSVEFIHRENMQFVGDSETLVVNEVYAQAFLRPSFMSGRVYAPVMLDTLVCQSYYNKYILEIIKRLVFSHGNVVHALGMAKLEEAGVQGSVYPDADGDGVDNSGGHVFLVEVPERFFGRSYSSLFSHCCFKHAAVPMGLYRLAVHHRQPLWYVMPNPEPDCVLREDDRVYLIASTRPVLK</sequence>
<keyword evidence="4 12" id="KW-0812">Transmembrane</keyword>
<feature type="domain" description="RCK N-terminal" evidence="14">
    <location>
        <begin position="1036"/>
        <end position="1133"/>
    </location>
</feature>
<feature type="region of interest" description="Disordered" evidence="11">
    <location>
        <begin position="963"/>
        <end position="984"/>
    </location>
</feature>
<evidence type="ECO:0000256" key="8">
    <source>
        <dbReference type="ARBA" id="ARBA00023065"/>
    </source>
</evidence>
<evidence type="ECO:0000259" key="13">
    <source>
        <dbReference type="Pfam" id="PF03493"/>
    </source>
</evidence>
<dbReference type="InterPro" id="IPR047871">
    <property type="entry name" value="K_chnl_Slo-like"/>
</dbReference>
<evidence type="ECO:0000256" key="10">
    <source>
        <dbReference type="ARBA" id="ARBA00023303"/>
    </source>
</evidence>
<feature type="region of interest" description="Disordered" evidence="11">
    <location>
        <begin position="46"/>
        <end position="65"/>
    </location>
</feature>
<gene>
    <name evidence="15" type="ORF">GGI15_000665</name>
</gene>
<dbReference type="InterPro" id="IPR003929">
    <property type="entry name" value="K_chnl_BK_asu"/>
</dbReference>
<dbReference type="Gene3D" id="3.40.50.720">
    <property type="entry name" value="NAD(P)-binding Rossmann-like Domain"/>
    <property type="match status" value="1"/>
</dbReference>
<dbReference type="PANTHER" id="PTHR10027">
    <property type="entry name" value="CALCIUM-ACTIVATED POTASSIUM CHANNEL ALPHA CHAIN"/>
    <property type="match status" value="1"/>
</dbReference>
<organism evidence="15 16">
    <name type="scientific">Coemansia interrupta</name>
    <dbReference type="NCBI Taxonomy" id="1126814"/>
    <lineage>
        <taxon>Eukaryota</taxon>
        <taxon>Fungi</taxon>
        <taxon>Fungi incertae sedis</taxon>
        <taxon>Zoopagomycota</taxon>
        <taxon>Kickxellomycotina</taxon>
        <taxon>Kickxellomycetes</taxon>
        <taxon>Kickxellales</taxon>
        <taxon>Kickxellaceae</taxon>
        <taxon>Coemansia</taxon>
    </lineage>
</organism>
<keyword evidence="2" id="KW-0813">Transport</keyword>
<accession>A0A9W8LNB2</accession>
<keyword evidence="3" id="KW-0633">Potassium transport</keyword>
<dbReference type="EMBL" id="JANBUM010000020">
    <property type="protein sequence ID" value="KAJ2787534.1"/>
    <property type="molecule type" value="Genomic_DNA"/>
</dbReference>
<name>A0A9W8LNB2_9FUNG</name>
<dbReference type="SUPFAM" id="SSF81324">
    <property type="entry name" value="Voltage-gated potassium channels"/>
    <property type="match status" value="1"/>
</dbReference>
<dbReference type="Proteomes" id="UP001140172">
    <property type="component" value="Unassembled WGS sequence"/>
</dbReference>
<feature type="transmembrane region" description="Helical" evidence="12">
    <location>
        <begin position="187"/>
        <end position="207"/>
    </location>
</feature>
<evidence type="ECO:0000313" key="16">
    <source>
        <dbReference type="Proteomes" id="UP001140172"/>
    </source>
</evidence>
<keyword evidence="10" id="KW-0407">Ion channel</keyword>
<dbReference type="Pfam" id="PF22614">
    <property type="entry name" value="Slo-like_RCK"/>
    <property type="match status" value="2"/>
</dbReference>